<keyword evidence="5" id="KW-0378">Hydrolase</keyword>
<keyword evidence="3" id="KW-0479">Metal-binding</keyword>
<organism evidence="12 13">
    <name type="scientific">Talaromyces atroroseus</name>
    <dbReference type="NCBI Taxonomy" id="1441469"/>
    <lineage>
        <taxon>Eukaryota</taxon>
        <taxon>Fungi</taxon>
        <taxon>Dikarya</taxon>
        <taxon>Ascomycota</taxon>
        <taxon>Pezizomycotina</taxon>
        <taxon>Eurotiomycetes</taxon>
        <taxon>Eurotiomycetidae</taxon>
        <taxon>Eurotiales</taxon>
        <taxon>Trichocomaceae</taxon>
        <taxon>Talaromyces</taxon>
        <taxon>Talaromyces sect. Trachyspermi</taxon>
    </lineage>
</organism>
<dbReference type="Pfam" id="PF05572">
    <property type="entry name" value="Peptidase_M43"/>
    <property type="match status" value="1"/>
</dbReference>
<keyword evidence="7 12" id="KW-0482">Metalloprotease</keyword>
<evidence type="ECO:0000256" key="3">
    <source>
        <dbReference type="ARBA" id="ARBA00022723"/>
    </source>
</evidence>
<reference evidence="12 13" key="1">
    <citation type="submission" date="2015-06" db="EMBL/GenBank/DDBJ databases">
        <title>Talaromyces atroroseus IBT 11181 draft genome.</title>
        <authorList>
            <person name="Rasmussen K.B."/>
            <person name="Rasmussen S."/>
            <person name="Petersen B."/>
            <person name="Sicheritz-Ponten T."/>
            <person name="Mortensen U.H."/>
            <person name="Thrane U."/>
        </authorList>
    </citation>
    <scope>NUCLEOTIDE SEQUENCE [LARGE SCALE GENOMIC DNA]</scope>
    <source>
        <strain evidence="12 13">IBT 11181</strain>
    </source>
</reference>
<evidence type="ECO:0000256" key="7">
    <source>
        <dbReference type="ARBA" id="ARBA00023049"/>
    </source>
</evidence>
<evidence type="ECO:0000256" key="8">
    <source>
        <dbReference type="ARBA" id="ARBA00023157"/>
    </source>
</evidence>
<keyword evidence="8" id="KW-1015">Disulfide bond</keyword>
<dbReference type="InterPro" id="IPR024079">
    <property type="entry name" value="MetalloPept_cat_dom_sf"/>
</dbReference>
<feature type="region of interest" description="Disordered" evidence="9">
    <location>
        <begin position="291"/>
        <end position="316"/>
    </location>
</feature>
<protein>
    <submittedName>
        <fullName evidence="12">Extracellular metalloprotease</fullName>
    </submittedName>
</protein>
<dbReference type="AlphaFoldDB" id="A0A225ADU6"/>
<dbReference type="STRING" id="1441469.A0A225ADU6"/>
<dbReference type="InterPro" id="IPR008754">
    <property type="entry name" value="Peptidase_M43"/>
</dbReference>
<feature type="signal peptide" evidence="10">
    <location>
        <begin position="1"/>
        <end position="23"/>
    </location>
</feature>
<evidence type="ECO:0000313" key="13">
    <source>
        <dbReference type="Proteomes" id="UP000214365"/>
    </source>
</evidence>
<evidence type="ECO:0000256" key="9">
    <source>
        <dbReference type="SAM" id="MobiDB-lite"/>
    </source>
</evidence>
<evidence type="ECO:0000256" key="2">
    <source>
        <dbReference type="ARBA" id="ARBA00022670"/>
    </source>
</evidence>
<dbReference type="RefSeq" id="XP_020117294.1">
    <property type="nucleotide sequence ID" value="XM_020262626.1"/>
</dbReference>
<proteinExistence type="inferred from homology"/>
<comment type="similarity">
    <text evidence="1">Belongs to the peptidase M43B family.</text>
</comment>
<name>A0A225ADU6_TALAT</name>
<keyword evidence="2 12" id="KW-0645">Protease</keyword>
<dbReference type="GO" id="GO:0046872">
    <property type="term" value="F:metal ion binding"/>
    <property type="evidence" value="ECO:0007669"/>
    <property type="project" value="UniProtKB-KW"/>
</dbReference>
<keyword evidence="4 10" id="KW-0732">Signal</keyword>
<feature type="domain" description="Peptidase M43 pregnancy-associated plasma-A" evidence="11">
    <location>
        <begin position="265"/>
        <end position="355"/>
    </location>
</feature>
<feature type="chain" id="PRO_5011774522" evidence="10">
    <location>
        <begin position="24"/>
        <end position="364"/>
    </location>
</feature>
<evidence type="ECO:0000256" key="5">
    <source>
        <dbReference type="ARBA" id="ARBA00022801"/>
    </source>
</evidence>
<dbReference type="CDD" id="cd04275">
    <property type="entry name" value="ZnMc_pappalysin_like"/>
    <property type="match status" value="1"/>
</dbReference>
<dbReference type="GeneID" id="31007459"/>
<evidence type="ECO:0000256" key="1">
    <source>
        <dbReference type="ARBA" id="ARBA00008721"/>
    </source>
</evidence>
<dbReference type="Proteomes" id="UP000214365">
    <property type="component" value="Unassembled WGS sequence"/>
</dbReference>
<dbReference type="OrthoDB" id="536211at2759"/>
<dbReference type="EMBL" id="LFMY01000012">
    <property type="protein sequence ID" value="OKL57173.1"/>
    <property type="molecule type" value="Genomic_DNA"/>
</dbReference>
<sequence length="364" mass="40040">MHRALLRHTLILAVVSIASSVSAFWTENDNNTNNQPQQWSSYFQQRQAGACGTGEPSPALRDAHKRLSSTEYRQVVVGDGDSSSNASSRPPVDSLPRIQVDTWFHVVSTSDQADLVTNAMIADQFVYLQQAYANTSIHYTLRGVDRSINDTWARNGDALAMKRTLRRGSYSALNIYFQTNLEMSDPSGVNSRNAMNHNRNAVTKFPRDQEPHYSSSSASSSAPNLLGFCTLPNPQINSSSTLDDYISDGCNILAATMPGGSITHYNRGGTAVHEVGHWHGLLHTFQDETCAPGDEGDYIPDTPQQSTPTDGCPAPGTKDSCPDLPGLDAISNFMDYSSDDCYQNFTYDQAMRMRSMWSAMREGK</sequence>
<dbReference type="PANTHER" id="PTHR47466:SF1">
    <property type="entry name" value="METALLOPROTEASE MEP1 (AFU_ORTHOLOGUE AFUA_1G07730)-RELATED"/>
    <property type="match status" value="1"/>
</dbReference>
<keyword evidence="13" id="KW-1185">Reference proteome</keyword>
<dbReference type="GO" id="GO:0006508">
    <property type="term" value="P:proteolysis"/>
    <property type="evidence" value="ECO:0007669"/>
    <property type="project" value="UniProtKB-KW"/>
</dbReference>
<keyword evidence="6" id="KW-0862">Zinc</keyword>
<evidence type="ECO:0000313" key="12">
    <source>
        <dbReference type="EMBL" id="OKL57173.1"/>
    </source>
</evidence>
<evidence type="ECO:0000256" key="10">
    <source>
        <dbReference type="SAM" id="SignalP"/>
    </source>
</evidence>
<dbReference type="SUPFAM" id="SSF55486">
    <property type="entry name" value="Metalloproteases ('zincins'), catalytic domain"/>
    <property type="match status" value="1"/>
</dbReference>
<comment type="caution">
    <text evidence="12">The sequence shown here is derived from an EMBL/GenBank/DDBJ whole genome shotgun (WGS) entry which is preliminary data.</text>
</comment>
<accession>A0A225ADU6</accession>
<gene>
    <name evidence="12" type="ORF">UA08_07703</name>
</gene>
<evidence type="ECO:0000259" key="11">
    <source>
        <dbReference type="Pfam" id="PF05572"/>
    </source>
</evidence>
<dbReference type="PANTHER" id="PTHR47466">
    <property type="match status" value="1"/>
</dbReference>
<evidence type="ECO:0000256" key="6">
    <source>
        <dbReference type="ARBA" id="ARBA00022833"/>
    </source>
</evidence>
<dbReference type="GO" id="GO:0008237">
    <property type="term" value="F:metallopeptidase activity"/>
    <property type="evidence" value="ECO:0007669"/>
    <property type="project" value="UniProtKB-KW"/>
</dbReference>
<evidence type="ECO:0000256" key="4">
    <source>
        <dbReference type="ARBA" id="ARBA00022729"/>
    </source>
</evidence>
<dbReference type="Gene3D" id="3.40.390.10">
    <property type="entry name" value="Collagenase (Catalytic Domain)"/>
    <property type="match status" value="1"/>
</dbReference>